<organism evidence="1 2">
    <name type="scientific">Fomitopsis schrenkii</name>
    <name type="common">Brown rot fungus</name>
    <dbReference type="NCBI Taxonomy" id="2126942"/>
    <lineage>
        <taxon>Eukaryota</taxon>
        <taxon>Fungi</taxon>
        <taxon>Dikarya</taxon>
        <taxon>Basidiomycota</taxon>
        <taxon>Agaricomycotina</taxon>
        <taxon>Agaricomycetes</taxon>
        <taxon>Polyporales</taxon>
        <taxon>Fomitopsis</taxon>
    </lineage>
</organism>
<dbReference type="EMBL" id="KE504174">
    <property type="protein sequence ID" value="EPS97651.1"/>
    <property type="molecule type" value="Genomic_DNA"/>
</dbReference>
<feature type="non-terminal residue" evidence="1">
    <location>
        <position position="1"/>
    </location>
</feature>
<dbReference type="HOGENOM" id="CLU_044484_3_1_1"/>
<gene>
    <name evidence="1" type="ORF">FOMPIDRAFT_1128035</name>
</gene>
<dbReference type="AlphaFoldDB" id="S8DWY9"/>
<keyword evidence="2" id="KW-1185">Reference proteome</keyword>
<evidence type="ECO:0000313" key="2">
    <source>
        <dbReference type="Proteomes" id="UP000015241"/>
    </source>
</evidence>
<dbReference type="eggNOG" id="KOG3752">
    <property type="taxonomic scope" value="Eukaryota"/>
</dbReference>
<dbReference type="OrthoDB" id="2752996at2759"/>
<protein>
    <recommendedName>
        <fullName evidence="3">Reverse transcriptase zinc-binding domain-containing protein</fullName>
    </recommendedName>
</protein>
<proteinExistence type="predicted"/>
<dbReference type="STRING" id="743788.S8DWY9"/>
<sequence>LACVQGNRPDAPLVIVSRTDFFIKKALGKLGEWEDRGWLDVPNATYLRALIGQMRARNAPTYFRKAKSPLDKQNLKQAIEIGSSAQHTATTETVIPKTPSRFDLTGMRLTTTTQARAYRGIRALVPEPPRRTTEETIEEIIRAKKQIHNKKAYTARLWTSLRHDDIRLTVSDFLWKALHGAHRCGVFWSKIPGLEERALCAHCKTTDSLEHILVKCGATGQNEIWNLTRNLWTKSGFDWPNTTYIEALTFGLRRWKRHGSTEEEQSASRLWRILISESLYLIWKLRCERVIEHEGEIGWAHPAASIQSRWLATMNSRLLLDREMTRPRRAHRSIPEDLVQNTWKCVLQNKDNLPKEWHKKPWVLVGIATPWP</sequence>
<name>S8DWY9_FOMSC</name>
<accession>S8DWY9</accession>
<reference evidence="1 2" key="1">
    <citation type="journal article" date="2012" name="Science">
        <title>The Paleozoic origin of enzymatic lignin decomposition reconstructed from 31 fungal genomes.</title>
        <authorList>
            <person name="Floudas D."/>
            <person name="Binder M."/>
            <person name="Riley R."/>
            <person name="Barry K."/>
            <person name="Blanchette R.A."/>
            <person name="Henrissat B."/>
            <person name="Martinez A.T."/>
            <person name="Otillar R."/>
            <person name="Spatafora J.W."/>
            <person name="Yadav J.S."/>
            <person name="Aerts A."/>
            <person name="Benoit I."/>
            <person name="Boyd A."/>
            <person name="Carlson A."/>
            <person name="Copeland A."/>
            <person name="Coutinho P.M."/>
            <person name="de Vries R.P."/>
            <person name="Ferreira P."/>
            <person name="Findley K."/>
            <person name="Foster B."/>
            <person name="Gaskell J."/>
            <person name="Glotzer D."/>
            <person name="Gorecki P."/>
            <person name="Heitman J."/>
            <person name="Hesse C."/>
            <person name="Hori C."/>
            <person name="Igarashi K."/>
            <person name="Jurgens J.A."/>
            <person name="Kallen N."/>
            <person name="Kersten P."/>
            <person name="Kohler A."/>
            <person name="Kuees U."/>
            <person name="Kumar T.K.A."/>
            <person name="Kuo A."/>
            <person name="LaButti K."/>
            <person name="Larrondo L.F."/>
            <person name="Lindquist E."/>
            <person name="Ling A."/>
            <person name="Lombard V."/>
            <person name="Lucas S."/>
            <person name="Lundell T."/>
            <person name="Martin R."/>
            <person name="McLaughlin D.J."/>
            <person name="Morgenstern I."/>
            <person name="Morin E."/>
            <person name="Murat C."/>
            <person name="Nagy L.G."/>
            <person name="Nolan M."/>
            <person name="Ohm R.A."/>
            <person name="Patyshakuliyeva A."/>
            <person name="Rokas A."/>
            <person name="Ruiz-Duenas F.J."/>
            <person name="Sabat G."/>
            <person name="Salamov A."/>
            <person name="Samejima M."/>
            <person name="Schmutz J."/>
            <person name="Slot J.C."/>
            <person name="St John F."/>
            <person name="Stenlid J."/>
            <person name="Sun H."/>
            <person name="Sun S."/>
            <person name="Syed K."/>
            <person name="Tsang A."/>
            <person name="Wiebenga A."/>
            <person name="Young D."/>
            <person name="Pisabarro A."/>
            <person name="Eastwood D.C."/>
            <person name="Martin F."/>
            <person name="Cullen D."/>
            <person name="Grigoriev I.V."/>
            <person name="Hibbett D.S."/>
        </authorList>
    </citation>
    <scope>NUCLEOTIDE SEQUENCE</scope>
    <source>
        <strain evidence="2">FP-58527</strain>
    </source>
</reference>
<evidence type="ECO:0000313" key="1">
    <source>
        <dbReference type="EMBL" id="EPS97651.1"/>
    </source>
</evidence>
<dbReference type="InParanoid" id="S8DWY9"/>
<dbReference type="Proteomes" id="UP000015241">
    <property type="component" value="Unassembled WGS sequence"/>
</dbReference>
<evidence type="ECO:0008006" key="3">
    <source>
        <dbReference type="Google" id="ProtNLM"/>
    </source>
</evidence>